<protein>
    <submittedName>
        <fullName evidence="2">Uncharacterized protein</fullName>
    </submittedName>
</protein>
<evidence type="ECO:0000256" key="1">
    <source>
        <dbReference type="SAM" id="MobiDB-lite"/>
    </source>
</evidence>
<feature type="region of interest" description="Disordered" evidence="1">
    <location>
        <begin position="1"/>
        <end position="41"/>
    </location>
</feature>
<evidence type="ECO:0000313" key="3">
    <source>
        <dbReference type="Proteomes" id="UP000054248"/>
    </source>
</evidence>
<reference evidence="3" key="2">
    <citation type="submission" date="2015-01" db="EMBL/GenBank/DDBJ databases">
        <title>Evolutionary Origins and Diversification of the Mycorrhizal Mutualists.</title>
        <authorList>
            <consortium name="DOE Joint Genome Institute"/>
            <consortium name="Mycorrhizal Genomics Consortium"/>
            <person name="Kohler A."/>
            <person name="Kuo A."/>
            <person name="Nagy L.G."/>
            <person name="Floudas D."/>
            <person name="Copeland A."/>
            <person name="Barry K.W."/>
            <person name="Cichocki N."/>
            <person name="Veneault-Fourrey C."/>
            <person name="LaButti K."/>
            <person name="Lindquist E.A."/>
            <person name="Lipzen A."/>
            <person name="Lundell T."/>
            <person name="Morin E."/>
            <person name="Murat C."/>
            <person name="Riley R."/>
            <person name="Ohm R."/>
            <person name="Sun H."/>
            <person name="Tunlid A."/>
            <person name="Henrissat B."/>
            <person name="Grigoriev I.V."/>
            <person name="Hibbett D.S."/>
            <person name="Martin F."/>
        </authorList>
    </citation>
    <scope>NUCLEOTIDE SEQUENCE [LARGE SCALE GENOMIC DNA]</scope>
    <source>
        <strain evidence="3">MUT 4182</strain>
    </source>
</reference>
<dbReference type="AlphaFoldDB" id="A0A0C3QR90"/>
<dbReference type="EMBL" id="KN822965">
    <property type="protein sequence ID" value="KIO31196.1"/>
    <property type="molecule type" value="Genomic_DNA"/>
</dbReference>
<gene>
    <name evidence="2" type="ORF">M407DRAFT_241895</name>
</gene>
<evidence type="ECO:0000313" key="2">
    <source>
        <dbReference type="EMBL" id="KIO31196.1"/>
    </source>
</evidence>
<name>A0A0C3QR90_9AGAM</name>
<dbReference type="STRING" id="1051891.A0A0C3QR90"/>
<organism evidence="2 3">
    <name type="scientific">Tulasnella calospora MUT 4182</name>
    <dbReference type="NCBI Taxonomy" id="1051891"/>
    <lineage>
        <taxon>Eukaryota</taxon>
        <taxon>Fungi</taxon>
        <taxon>Dikarya</taxon>
        <taxon>Basidiomycota</taxon>
        <taxon>Agaricomycotina</taxon>
        <taxon>Agaricomycetes</taxon>
        <taxon>Cantharellales</taxon>
        <taxon>Tulasnellaceae</taxon>
        <taxon>Tulasnella</taxon>
    </lineage>
</organism>
<dbReference type="Proteomes" id="UP000054248">
    <property type="component" value="Unassembled WGS sequence"/>
</dbReference>
<dbReference type="HOGENOM" id="CLU_1469254_0_0_1"/>
<accession>A0A0C3QR90</accession>
<proteinExistence type="predicted"/>
<reference evidence="2 3" key="1">
    <citation type="submission" date="2014-04" db="EMBL/GenBank/DDBJ databases">
        <authorList>
            <consortium name="DOE Joint Genome Institute"/>
            <person name="Kuo A."/>
            <person name="Girlanda M."/>
            <person name="Perotto S."/>
            <person name="Kohler A."/>
            <person name="Nagy L.G."/>
            <person name="Floudas D."/>
            <person name="Copeland A."/>
            <person name="Barry K.W."/>
            <person name="Cichocki N."/>
            <person name="Veneault-Fourrey C."/>
            <person name="LaButti K."/>
            <person name="Lindquist E.A."/>
            <person name="Lipzen A."/>
            <person name="Lundell T."/>
            <person name="Morin E."/>
            <person name="Murat C."/>
            <person name="Sun H."/>
            <person name="Tunlid A."/>
            <person name="Henrissat B."/>
            <person name="Grigoriev I.V."/>
            <person name="Hibbett D.S."/>
            <person name="Martin F."/>
            <person name="Nordberg H.P."/>
            <person name="Cantor M.N."/>
            <person name="Hua S.X."/>
        </authorList>
    </citation>
    <scope>NUCLEOTIDE SEQUENCE [LARGE SCALE GENOMIC DNA]</scope>
    <source>
        <strain evidence="2 3">MUT 4182</strain>
    </source>
</reference>
<keyword evidence="3" id="KW-1185">Reference proteome</keyword>
<feature type="compositionally biased region" description="Polar residues" evidence="1">
    <location>
        <begin position="7"/>
        <end position="27"/>
    </location>
</feature>
<feature type="region of interest" description="Disordered" evidence="1">
    <location>
        <begin position="68"/>
        <end position="117"/>
    </location>
</feature>
<feature type="compositionally biased region" description="Pro residues" evidence="1">
    <location>
        <begin position="73"/>
        <end position="91"/>
    </location>
</feature>
<sequence length="184" mass="20763">MGDMGPPSSSRQTKGQTAASGLTSHQETPAPGEGEEKPVFDLSTLPLECLRKYIIRYDLVPPMYPSPHTHHTPPLPPHLVNPPPPPPPRSQSPPSQLTPANRPRRDLTKSSRRSTRLAEDEQLQAIYAGVKETHGPPIRHDLWDMEKACSDIAQRHWDDNRNIRESEIVDEFFWSIRSKTRSSL</sequence>
<dbReference type="OrthoDB" id="3213433at2759"/>